<evidence type="ECO:0000259" key="5">
    <source>
        <dbReference type="SMART" id="SM00421"/>
    </source>
</evidence>
<dbReference type="NCBIfam" id="TIGR02937">
    <property type="entry name" value="sigma70-ECF"/>
    <property type="match status" value="1"/>
</dbReference>
<accession>A0A7K1U5S4</accession>
<keyword evidence="4" id="KW-0804">Transcription</keyword>
<evidence type="ECO:0000313" key="7">
    <source>
        <dbReference type="Proteomes" id="UP000461730"/>
    </source>
</evidence>
<dbReference type="PANTHER" id="PTHR43133:SF46">
    <property type="entry name" value="RNA POLYMERASE SIGMA-70 FACTOR ECF SUBFAMILY"/>
    <property type="match status" value="1"/>
</dbReference>
<dbReference type="Pfam" id="PF08281">
    <property type="entry name" value="Sigma70_r4_2"/>
    <property type="match status" value="1"/>
</dbReference>
<dbReference type="EMBL" id="WRXN01000005">
    <property type="protein sequence ID" value="MVT09315.1"/>
    <property type="molecule type" value="Genomic_DNA"/>
</dbReference>
<dbReference type="InterPro" id="IPR013324">
    <property type="entry name" value="RNA_pol_sigma_r3/r4-like"/>
</dbReference>
<dbReference type="InterPro" id="IPR014284">
    <property type="entry name" value="RNA_pol_sigma-70_dom"/>
</dbReference>
<dbReference type="NCBIfam" id="TIGR02985">
    <property type="entry name" value="Sig70_bacteroi1"/>
    <property type="match status" value="1"/>
</dbReference>
<dbReference type="GO" id="GO:0003677">
    <property type="term" value="F:DNA binding"/>
    <property type="evidence" value="ECO:0007669"/>
    <property type="project" value="InterPro"/>
</dbReference>
<dbReference type="InterPro" id="IPR007627">
    <property type="entry name" value="RNA_pol_sigma70_r2"/>
</dbReference>
<dbReference type="InterPro" id="IPR013325">
    <property type="entry name" value="RNA_pol_sigma_r2"/>
</dbReference>
<keyword evidence="3" id="KW-0731">Sigma factor</keyword>
<evidence type="ECO:0000256" key="2">
    <source>
        <dbReference type="ARBA" id="ARBA00023015"/>
    </source>
</evidence>
<organism evidence="6 7">
    <name type="scientific">Chitinophaga tropicalis</name>
    <dbReference type="NCBI Taxonomy" id="2683588"/>
    <lineage>
        <taxon>Bacteria</taxon>
        <taxon>Pseudomonadati</taxon>
        <taxon>Bacteroidota</taxon>
        <taxon>Chitinophagia</taxon>
        <taxon>Chitinophagales</taxon>
        <taxon>Chitinophagaceae</taxon>
        <taxon>Chitinophaga</taxon>
    </lineage>
</organism>
<dbReference type="AlphaFoldDB" id="A0A7K1U5S4"/>
<dbReference type="PANTHER" id="PTHR43133">
    <property type="entry name" value="RNA POLYMERASE ECF-TYPE SIGMA FACTO"/>
    <property type="match status" value="1"/>
</dbReference>
<dbReference type="InterPro" id="IPR014327">
    <property type="entry name" value="RNA_pol_sigma70_bacteroid"/>
</dbReference>
<dbReference type="InterPro" id="IPR013249">
    <property type="entry name" value="RNA_pol_sigma70_r4_t2"/>
</dbReference>
<reference evidence="6 7" key="1">
    <citation type="submission" date="2019-12" db="EMBL/GenBank/DDBJ databases">
        <title>Chitinophaga sp. strain ysch24 (GDMCC 1.1355), whole genome shotgun sequence.</title>
        <authorList>
            <person name="Zhang X."/>
        </authorList>
    </citation>
    <scope>NUCLEOTIDE SEQUENCE [LARGE SCALE GENOMIC DNA]</scope>
    <source>
        <strain evidence="7">ysch24</strain>
    </source>
</reference>
<keyword evidence="7" id="KW-1185">Reference proteome</keyword>
<dbReference type="GO" id="GO:0016987">
    <property type="term" value="F:sigma factor activity"/>
    <property type="evidence" value="ECO:0007669"/>
    <property type="project" value="UniProtKB-KW"/>
</dbReference>
<dbReference type="RefSeq" id="WP_157306744.1">
    <property type="nucleotide sequence ID" value="NZ_WRXN01000005.1"/>
</dbReference>
<feature type="domain" description="HTH luxR-type" evidence="5">
    <location>
        <begin position="131"/>
        <end position="191"/>
    </location>
</feature>
<dbReference type="InterPro" id="IPR036388">
    <property type="entry name" value="WH-like_DNA-bd_sf"/>
</dbReference>
<dbReference type="Gene3D" id="1.10.10.10">
    <property type="entry name" value="Winged helix-like DNA-binding domain superfamily/Winged helix DNA-binding domain"/>
    <property type="match status" value="1"/>
</dbReference>
<evidence type="ECO:0000256" key="4">
    <source>
        <dbReference type="ARBA" id="ARBA00023163"/>
    </source>
</evidence>
<name>A0A7K1U5S4_9BACT</name>
<keyword evidence="2" id="KW-0805">Transcription regulation</keyword>
<evidence type="ECO:0000313" key="6">
    <source>
        <dbReference type="EMBL" id="MVT09315.1"/>
    </source>
</evidence>
<sequence>MADNNQHEIAAEKELLEAVAAGSEKAFRSLVERYWRHVYFNTLTLVKSAETAQELTQDIFLKIWLQRDKLSAVTNFRTYIYVVARNQVISALRKKITGTVAIDASVIREDILLPDLQMEGKDAYKVLKEGIEQLTPQQRLIFNLSRAEGLSHEQIAERLNISKNTVKVHLVLALNTLRTWVRNRLDYMPLALLIWLIEKK</sequence>
<protein>
    <submittedName>
        <fullName evidence="6">RNA polymerase sigma-70 factor</fullName>
    </submittedName>
</protein>
<dbReference type="CDD" id="cd06171">
    <property type="entry name" value="Sigma70_r4"/>
    <property type="match status" value="1"/>
</dbReference>
<comment type="caution">
    <text evidence="6">The sequence shown here is derived from an EMBL/GenBank/DDBJ whole genome shotgun (WGS) entry which is preliminary data.</text>
</comment>
<dbReference type="GO" id="GO:0006352">
    <property type="term" value="P:DNA-templated transcription initiation"/>
    <property type="evidence" value="ECO:0007669"/>
    <property type="project" value="InterPro"/>
</dbReference>
<dbReference type="InterPro" id="IPR000792">
    <property type="entry name" value="Tscrpt_reg_LuxR_C"/>
</dbReference>
<dbReference type="SUPFAM" id="SSF88659">
    <property type="entry name" value="Sigma3 and sigma4 domains of RNA polymerase sigma factors"/>
    <property type="match status" value="1"/>
</dbReference>
<comment type="similarity">
    <text evidence="1">Belongs to the sigma-70 factor family. ECF subfamily.</text>
</comment>
<dbReference type="Pfam" id="PF04542">
    <property type="entry name" value="Sigma70_r2"/>
    <property type="match status" value="1"/>
</dbReference>
<gene>
    <name evidence="6" type="ORF">GO493_13680</name>
</gene>
<evidence type="ECO:0000256" key="1">
    <source>
        <dbReference type="ARBA" id="ARBA00010641"/>
    </source>
</evidence>
<dbReference type="Gene3D" id="1.10.1740.10">
    <property type="match status" value="1"/>
</dbReference>
<dbReference type="SUPFAM" id="SSF88946">
    <property type="entry name" value="Sigma2 domain of RNA polymerase sigma factors"/>
    <property type="match status" value="1"/>
</dbReference>
<evidence type="ECO:0000256" key="3">
    <source>
        <dbReference type="ARBA" id="ARBA00023082"/>
    </source>
</evidence>
<dbReference type="SMART" id="SM00421">
    <property type="entry name" value="HTH_LUXR"/>
    <property type="match status" value="1"/>
</dbReference>
<dbReference type="Proteomes" id="UP000461730">
    <property type="component" value="Unassembled WGS sequence"/>
</dbReference>
<proteinExistence type="inferred from homology"/>
<dbReference type="InterPro" id="IPR039425">
    <property type="entry name" value="RNA_pol_sigma-70-like"/>
</dbReference>